<proteinExistence type="predicted"/>
<dbReference type="Proteomes" id="UP000325313">
    <property type="component" value="Unassembled WGS sequence"/>
</dbReference>
<protein>
    <submittedName>
        <fullName evidence="1">Uncharacterized protein</fullName>
    </submittedName>
</protein>
<evidence type="ECO:0000313" key="1">
    <source>
        <dbReference type="EMBL" id="KAA1132867.1"/>
    </source>
</evidence>
<accession>A0A5B0S519</accession>
<comment type="caution">
    <text evidence="1">The sequence shown here is derived from an EMBL/GenBank/DDBJ whole genome shotgun (WGS) entry which is preliminary data.</text>
</comment>
<reference evidence="1 2" key="1">
    <citation type="submission" date="2019-05" db="EMBL/GenBank/DDBJ databases">
        <title>Emergence of the Ug99 lineage of the wheat stem rust pathogen through somatic hybridization.</title>
        <authorList>
            <person name="Li F."/>
            <person name="Upadhyaya N.M."/>
            <person name="Sperschneider J."/>
            <person name="Matny O."/>
            <person name="Nguyen-Phuc H."/>
            <person name="Mago R."/>
            <person name="Raley C."/>
            <person name="Miller M.E."/>
            <person name="Silverstein K.A.T."/>
            <person name="Henningsen E."/>
            <person name="Hirsch C.D."/>
            <person name="Visser B."/>
            <person name="Pretorius Z.A."/>
            <person name="Steffenson B.J."/>
            <person name="Schwessinger B."/>
            <person name="Dodds P.N."/>
            <person name="Figueroa M."/>
        </authorList>
    </citation>
    <scope>NUCLEOTIDE SEQUENCE [LARGE SCALE GENOMIC DNA]</scope>
    <source>
        <strain evidence="1 2">Ug99</strain>
    </source>
</reference>
<gene>
    <name evidence="1" type="ORF">PGTUg99_015645</name>
</gene>
<name>A0A5B0S519_PUCGR</name>
<organism evidence="1 2">
    <name type="scientific">Puccinia graminis f. sp. tritici</name>
    <dbReference type="NCBI Taxonomy" id="56615"/>
    <lineage>
        <taxon>Eukaryota</taxon>
        <taxon>Fungi</taxon>
        <taxon>Dikarya</taxon>
        <taxon>Basidiomycota</taxon>
        <taxon>Pucciniomycotina</taxon>
        <taxon>Pucciniomycetes</taxon>
        <taxon>Pucciniales</taxon>
        <taxon>Pucciniaceae</taxon>
        <taxon>Puccinia</taxon>
    </lineage>
</organism>
<dbReference type="AlphaFoldDB" id="A0A5B0S519"/>
<dbReference type="EMBL" id="VDEP01000075">
    <property type="protein sequence ID" value="KAA1132867.1"/>
    <property type="molecule type" value="Genomic_DNA"/>
</dbReference>
<sequence length="56" mass="6068">MAARQGFRTANIPTDVVIHIAATMTVAQRGMTPGKSATLVKLKQRLQHLHGNDESV</sequence>
<evidence type="ECO:0000313" key="2">
    <source>
        <dbReference type="Proteomes" id="UP000325313"/>
    </source>
</evidence>